<dbReference type="Pfam" id="PF01475">
    <property type="entry name" value="FUR"/>
    <property type="match status" value="1"/>
</dbReference>
<keyword evidence="1" id="KW-0862">Zinc</keyword>
<gene>
    <name evidence="4" type="primary">fur</name>
    <name evidence="3" type="ORF">ERS852406_02723</name>
    <name evidence="4" type="ORF">ERS852498_02469</name>
    <name evidence="7" type="ORF">G5B05_04270</name>
    <name evidence="5" type="ORF">JTJ23_06850</name>
    <name evidence="6" type="ORF">L0N21_15745</name>
</gene>
<evidence type="ECO:0000313" key="10">
    <source>
        <dbReference type="Proteomes" id="UP000768180"/>
    </source>
</evidence>
<dbReference type="GeneID" id="79856189"/>
<evidence type="ECO:0000313" key="5">
    <source>
        <dbReference type="EMBL" id="MBN2953308.1"/>
    </source>
</evidence>
<sequence>MPQEQTKHEARNYHRTQMKRELIIQKLREQGCRITRQRRILLDIILEEECSCCKEIYYKALQKDSSIGPATVYRMVNTLESIGAISRKNFYKIACGEECFKDQGCTVELSDHTICRLSGEMWMDVMKSGLKAKGYIQNQDIENVIVSAVEG</sequence>
<dbReference type="GO" id="GO:0003700">
    <property type="term" value="F:DNA-binding transcription factor activity"/>
    <property type="evidence" value="ECO:0007669"/>
    <property type="project" value="InterPro"/>
</dbReference>
<dbReference type="Proteomes" id="UP000095709">
    <property type="component" value="Unassembled WGS sequence"/>
</dbReference>
<reference evidence="8 9" key="1">
    <citation type="submission" date="2015-09" db="EMBL/GenBank/DDBJ databases">
        <authorList>
            <consortium name="Pathogen Informatics"/>
        </authorList>
    </citation>
    <scope>NUCLEOTIDE SEQUENCE [LARGE SCALE GENOMIC DNA]</scope>
    <source>
        <strain evidence="3 8">2789STDY5608849</strain>
        <strain evidence="4 9">2789STDY5834885</strain>
    </source>
</reference>
<evidence type="ECO:0000313" key="6">
    <source>
        <dbReference type="EMBL" id="MCG4766945.1"/>
    </source>
</evidence>
<dbReference type="GO" id="GO:0046872">
    <property type="term" value="F:metal ion binding"/>
    <property type="evidence" value="ECO:0007669"/>
    <property type="project" value="UniProtKB-KW"/>
</dbReference>
<dbReference type="SUPFAM" id="SSF46785">
    <property type="entry name" value="Winged helix' DNA-binding domain"/>
    <property type="match status" value="1"/>
</dbReference>
<dbReference type="InterPro" id="IPR036390">
    <property type="entry name" value="WH_DNA-bd_sf"/>
</dbReference>
<evidence type="ECO:0000256" key="2">
    <source>
        <dbReference type="PIRSR" id="PIRSR602481-2"/>
    </source>
</evidence>
<evidence type="ECO:0000313" key="4">
    <source>
        <dbReference type="EMBL" id="CUP64763.1"/>
    </source>
</evidence>
<protein>
    <submittedName>
        <fullName evidence="4">Ferric uptake regulation protein</fullName>
    </submittedName>
    <submittedName>
        <fullName evidence="7">Fur family transcriptional regulator</fullName>
    </submittedName>
    <submittedName>
        <fullName evidence="5">Transcriptional repressor</fullName>
    </submittedName>
</protein>
<evidence type="ECO:0000313" key="7">
    <source>
        <dbReference type="EMBL" id="NSE15637.1"/>
    </source>
</evidence>
<dbReference type="Gene3D" id="1.10.10.10">
    <property type="entry name" value="Winged helix-like DNA-binding domain superfamily/Winged helix DNA-binding domain"/>
    <property type="match status" value="1"/>
</dbReference>
<evidence type="ECO:0000313" key="8">
    <source>
        <dbReference type="Proteomes" id="UP000095706"/>
    </source>
</evidence>
<reference evidence="6" key="5">
    <citation type="submission" date="2022-01" db="EMBL/GenBank/DDBJ databases">
        <title>Collection of gut derived symbiotic bacterial strains cultured from healthy donors.</title>
        <authorList>
            <person name="Lin H."/>
            <person name="Kohout C."/>
            <person name="Waligurski E."/>
            <person name="Pamer E.G."/>
        </authorList>
    </citation>
    <scope>NUCLEOTIDE SEQUENCE</scope>
    <source>
        <strain evidence="6">DFI.5.49</strain>
    </source>
</reference>
<accession>A0A174PUU1</accession>
<feature type="binding site" evidence="2">
    <location>
        <position position="111"/>
    </location>
    <ligand>
        <name>Fe cation</name>
        <dbReference type="ChEBI" id="CHEBI:24875"/>
    </ligand>
</feature>
<dbReference type="EMBL" id="JAFHBD010000029">
    <property type="protein sequence ID" value="MBN2953308.1"/>
    <property type="molecule type" value="Genomic_DNA"/>
</dbReference>
<reference evidence="5" key="4">
    <citation type="submission" date="2021-02" db="EMBL/GenBank/DDBJ databases">
        <title>Metagenome-assembled genomes from human diarrheal sample B26.</title>
        <authorList>
            <person name="Ateba T.P."/>
            <person name="Alayande K.A."/>
            <person name="Mwanza M."/>
        </authorList>
    </citation>
    <scope>NUCLEOTIDE SEQUENCE</scope>
    <source>
        <strain evidence="5">06WH</strain>
    </source>
</reference>
<evidence type="ECO:0000313" key="3">
    <source>
        <dbReference type="EMBL" id="CUO74627.1"/>
    </source>
</evidence>
<dbReference type="InterPro" id="IPR036388">
    <property type="entry name" value="WH-like_DNA-bd_sf"/>
</dbReference>
<dbReference type="EMBL" id="CYYV01000014">
    <property type="protein sequence ID" value="CUO74627.1"/>
    <property type="molecule type" value="Genomic_DNA"/>
</dbReference>
<reference evidence="7 10" key="2">
    <citation type="journal article" date="2020" name="Cell Host Microbe">
        <title>Functional and Genomic Variation between Human-Derived Isolates of Lachnospiraceae Reveals Inter- and Intra-Species Diversity.</title>
        <authorList>
            <person name="Sorbara M.T."/>
            <person name="Littmann E.R."/>
            <person name="Fontana E."/>
            <person name="Moody T.U."/>
            <person name="Kohout C.E."/>
            <person name="Gjonbalaj M."/>
            <person name="Eaton V."/>
            <person name="Seok R."/>
            <person name="Leiner I.M."/>
            <person name="Pamer E.G."/>
        </authorList>
    </citation>
    <scope>NUCLEOTIDE SEQUENCE [LARGE SCALE GENOMIC DNA]</scope>
    <source>
        <strain evidence="7 10">MSK.14.54</strain>
    </source>
</reference>
<dbReference type="Proteomes" id="UP001199915">
    <property type="component" value="Unassembled WGS sequence"/>
</dbReference>
<dbReference type="AlphaFoldDB" id="A0A174PUU1"/>
<dbReference type="Proteomes" id="UP000768180">
    <property type="component" value="Unassembled WGS sequence"/>
</dbReference>
<dbReference type="EMBL" id="CZAL01000013">
    <property type="protein sequence ID" value="CUP64763.1"/>
    <property type="molecule type" value="Genomic_DNA"/>
</dbReference>
<proteinExistence type="predicted"/>
<organism evidence="4 9">
    <name type="scientific">Fusicatenibacter saccharivorans</name>
    <dbReference type="NCBI Taxonomy" id="1150298"/>
    <lineage>
        <taxon>Bacteria</taxon>
        <taxon>Bacillati</taxon>
        <taxon>Bacillota</taxon>
        <taxon>Clostridia</taxon>
        <taxon>Lachnospirales</taxon>
        <taxon>Lachnospiraceae</taxon>
        <taxon>Fusicatenibacter</taxon>
    </lineage>
</organism>
<comment type="cofactor">
    <cofactor evidence="1">
        <name>Zn(2+)</name>
        <dbReference type="ChEBI" id="CHEBI:29105"/>
    </cofactor>
    <text evidence="1">Binds 1 zinc ion per subunit.</text>
</comment>
<dbReference type="EMBL" id="JAKNFS010000027">
    <property type="protein sequence ID" value="MCG4766945.1"/>
    <property type="molecule type" value="Genomic_DNA"/>
</dbReference>
<comment type="cofactor">
    <cofactor evidence="2">
        <name>Mn(2+)</name>
        <dbReference type="ChEBI" id="CHEBI:29035"/>
    </cofactor>
    <cofactor evidence="2">
        <name>Fe(2+)</name>
        <dbReference type="ChEBI" id="CHEBI:29033"/>
    </cofactor>
    <text evidence="2">Binds 1 Mn(2+) or Fe(2+) ion per subunit.</text>
</comment>
<evidence type="ECO:0000313" key="9">
    <source>
        <dbReference type="Proteomes" id="UP000095709"/>
    </source>
</evidence>
<feature type="binding site" evidence="1">
    <location>
        <position position="115"/>
    </location>
    <ligand>
        <name>Zn(2+)</name>
        <dbReference type="ChEBI" id="CHEBI:29105"/>
    </ligand>
</feature>
<keyword evidence="2" id="KW-0408">Iron</keyword>
<keyword evidence="1" id="KW-0479">Metal-binding</keyword>
<dbReference type="RefSeq" id="WP_022462748.1">
    <property type="nucleotide sequence ID" value="NZ_CABJFB010000010.1"/>
</dbReference>
<dbReference type="Proteomes" id="UP000095706">
    <property type="component" value="Unassembled WGS sequence"/>
</dbReference>
<name>A0A174PUU1_9FIRM</name>
<dbReference type="InterPro" id="IPR002481">
    <property type="entry name" value="FUR"/>
</dbReference>
<dbReference type="Proteomes" id="UP000737612">
    <property type="component" value="Unassembled WGS sequence"/>
</dbReference>
<keyword evidence="10" id="KW-1185">Reference proteome</keyword>
<reference evidence="7" key="3">
    <citation type="submission" date="2020-02" db="EMBL/GenBank/DDBJ databases">
        <authorList>
            <person name="Littmann E."/>
            <person name="Sorbara M."/>
        </authorList>
    </citation>
    <scope>NUCLEOTIDE SEQUENCE</scope>
    <source>
        <strain evidence="7">MSK.14.54</strain>
    </source>
</reference>
<dbReference type="EMBL" id="JAAITQ010000005">
    <property type="protein sequence ID" value="NSE15637.1"/>
    <property type="molecule type" value="Genomic_DNA"/>
</dbReference>
<evidence type="ECO:0000256" key="1">
    <source>
        <dbReference type="PIRSR" id="PIRSR602481-1"/>
    </source>
</evidence>